<dbReference type="CDD" id="cd00082">
    <property type="entry name" value="HisKA"/>
    <property type="match status" value="1"/>
</dbReference>
<protein>
    <recommendedName>
        <fullName evidence="3">histidine kinase</fullName>
        <ecNumber evidence="3">2.7.13.3</ecNumber>
    </recommendedName>
</protein>
<dbReference type="InterPro" id="IPR004358">
    <property type="entry name" value="Sig_transdc_His_kin-like_C"/>
</dbReference>
<evidence type="ECO:0000259" key="15">
    <source>
        <dbReference type="PROSITE" id="PS50109"/>
    </source>
</evidence>
<accession>A0A9D2Q844</accession>
<feature type="domain" description="HAMP" evidence="16">
    <location>
        <begin position="202"/>
        <end position="254"/>
    </location>
</feature>
<dbReference type="SMART" id="SM00388">
    <property type="entry name" value="HisKA"/>
    <property type="match status" value="1"/>
</dbReference>
<keyword evidence="4" id="KW-1003">Cell membrane</keyword>
<dbReference type="Gene3D" id="6.10.340.10">
    <property type="match status" value="1"/>
</dbReference>
<dbReference type="GO" id="GO:0000155">
    <property type="term" value="F:phosphorelay sensor kinase activity"/>
    <property type="evidence" value="ECO:0007669"/>
    <property type="project" value="InterPro"/>
</dbReference>
<evidence type="ECO:0000256" key="12">
    <source>
        <dbReference type="ARBA" id="ARBA00023012"/>
    </source>
</evidence>
<keyword evidence="12" id="KW-0902">Two-component regulatory system</keyword>
<dbReference type="GO" id="GO:0005886">
    <property type="term" value="C:plasma membrane"/>
    <property type="evidence" value="ECO:0007669"/>
    <property type="project" value="UniProtKB-SubCell"/>
</dbReference>
<feature type="transmembrane region" description="Helical" evidence="14">
    <location>
        <begin position="178"/>
        <end position="200"/>
    </location>
</feature>
<name>A0A9D2Q844_9FIRM</name>
<dbReference type="EMBL" id="DWWA01000037">
    <property type="protein sequence ID" value="HJC72630.1"/>
    <property type="molecule type" value="Genomic_DNA"/>
</dbReference>
<feature type="transmembrane region" description="Helical" evidence="14">
    <location>
        <begin position="9"/>
        <end position="31"/>
    </location>
</feature>
<dbReference type="SMART" id="SM00387">
    <property type="entry name" value="HATPase_c"/>
    <property type="match status" value="1"/>
</dbReference>
<feature type="domain" description="Histidine kinase" evidence="15">
    <location>
        <begin position="262"/>
        <end position="480"/>
    </location>
</feature>
<dbReference type="AlphaFoldDB" id="A0A9D2Q844"/>
<evidence type="ECO:0000256" key="10">
    <source>
        <dbReference type="ARBA" id="ARBA00022840"/>
    </source>
</evidence>
<evidence type="ECO:0000256" key="11">
    <source>
        <dbReference type="ARBA" id="ARBA00022989"/>
    </source>
</evidence>
<keyword evidence="6" id="KW-0808">Transferase</keyword>
<evidence type="ECO:0000256" key="13">
    <source>
        <dbReference type="ARBA" id="ARBA00023136"/>
    </source>
</evidence>
<evidence type="ECO:0000256" key="14">
    <source>
        <dbReference type="SAM" id="Phobius"/>
    </source>
</evidence>
<dbReference type="SMART" id="SM00304">
    <property type="entry name" value="HAMP"/>
    <property type="match status" value="1"/>
</dbReference>
<dbReference type="Pfam" id="PF00672">
    <property type="entry name" value="HAMP"/>
    <property type="match status" value="1"/>
</dbReference>
<comment type="catalytic activity">
    <reaction evidence="1">
        <text>ATP + protein L-histidine = ADP + protein N-phospho-L-histidine.</text>
        <dbReference type="EC" id="2.7.13.3"/>
    </reaction>
</comment>
<dbReference type="CDD" id="cd06225">
    <property type="entry name" value="HAMP"/>
    <property type="match status" value="1"/>
</dbReference>
<comment type="subcellular location">
    <subcellularLocation>
        <location evidence="2">Cell membrane</location>
        <topology evidence="2">Multi-pass membrane protein</topology>
    </subcellularLocation>
</comment>
<dbReference type="Gene3D" id="1.10.287.130">
    <property type="match status" value="1"/>
</dbReference>
<dbReference type="SUPFAM" id="SSF158472">
    <property type="entry name" value="HAMP domain-like"/>
    <property type="match status" value="1"/>
</dbReference>
<evidence type="ECO:0000256" key="5">
    <source>
        <dbReference type="ARBA" id="ARBA00022553"/>
    </source>
</evidence>
<evidence type="ECO:0000259" key="16">
    <source>
        <dbReference type="PROSITE" id="PS50885"/>
    </source>
</evidence>
<organism evidence="17 18">
    <name type="scientific">Candidatus Ruthenibacterium merdavium</name>
    <dbReference type="NCBI Taxonomy" id="2838752"/>
    <lineage>
        <taxon>Bacteria</taxon>
        <taxon>Bacillati</taxon>
        <taxon>Bacillota</taxon>
        <taxon>Clostridia</taxon>
        <taxon>Eubacteriales</taxon>
        <taxon>Oscillospiraceae</taxon>
        <taxon>Ruthenibacterium</taxon>
    </lineage>
</organism>
<evidence type="ECO:0000256" key="9">
    <source>
        <dbReference type="ARBA" id="ARBA00022777"/>
    </source>
</evidence>
<dbReference type="GO" id="GO:0005524">
    <property type="term" value="F:ATP binding"/>
    <property type="evidence" value="ECO:0007669"/>
    <property type="project" value="UniProtKB-KW"/>
</dbReference>
<evidence type="ECO:0000313" key="17">
    <source>
        <dbReference type="EMBL" id="HJC72630.1"/>
    </source>
</evidence>
<dbReference type="InterPro" id="IPR036890">
    <property type="entry name" value="HATPase_C_sf"/>
</dbReference>
<dbReference type="PROSITE" id="PS50885">
    <property type="entry name" value="HAMP"/>
    <property type="match status" value="1"/>
</dbReference>
<dbReference type="Proteomes" id="UP000823918">
    <property type="component" value="Unassembled WGS sequence"/>
</dbReference>
<dbReference type="PROSITE" id="PS50109">
    <property type="entry name" value="HIS_KIN"/>
    <property type="match status" value="1"/>
</dbReference>
<evidence type="ECO:0000256" key="2">
    <source>
        <dbReference type="ARBA" id="ARBA00004651"/>
    </source>
</evidence>
<dbReference type="InterPro" id="IPR003661">
    <property type="entry name" value="HisK_dim/P_dom"/>
</dbReference>
<dbReference type="Gene3D" id="3.30.565.10">
    <property type="entry name" value="Histidine kinase-like ATPase, C-terminal domain"/>
    <property type="match status" value="1"/>
</dbReference>
<dbReference type="PANTHER" id="PTHR45528:SF1">
    <property type="entry name" value="SENSOR HISTIDINE KINASE CPXA"/>
    <property type="match status" value="1"/>
</dbReference>
<evidence type="ECO:0000256" key="7">
    <source>
        <dbReference type="ARBA" id="ARBA00022692"/>
    </source>
</evidence>
<dbReference type="FunFam" id="3.30.565.10:FF:000006">
    <property type="entry name" value="Sensor histidine kinase WalK"/>
    <property type="match status" value="1"/>
</dbReference>
<proteinExistence type="predicted"/>
<gene>
    <name evidence="17" type="ORF">H9698_07540</name>
</gene>
<comment type="caution">
    <text evidence="17">The sequence shown here is derived from an EMBL/GenBank/DDBJ whole genome shotgun (WGS) entry which is preliminary data.</text>
</comment>
<dbReference type="InterPro" id="IPR005467">
    <property type="entry name" value="His_kinase_dom"/>
</dbReference>
<keyword evidence="13 14" id="KW-0472">Membrane</keyword>
<dbReference type="SUPFAM" id="SSF55874">
    <property type="entry name" value="ATPase domain of HSP90 chaperone/DNA topoisomerase II/histidine kinase"/>
    <property type="match status" value="1"/>
</dbReference>
<dbReference type="InterPro" id="IPR050398">
    <property type="entry name" value="HssS/ArlS-like"/>
</dbReference>
<keyword evidence="9 17" id="KW-0418">Kinase</keyword>
<dbReference type="Pfam" id="PF00512">
    <property type="entry name" value="HisKA"/>
    <property type="match status" value="1"/>
</dbReference>
<evidence type="ECO:0000256" key="6">
    <source>
        <dbReference type="ARBA" id="ARBA00022679"/>
    </source>
</evidence>
<sequence length="495" mass="55227">MRKSITTRYFYATALLLIASTALMGFIQMYLSMVFFRAQSDRDLLLTVDNTIQILQEVQADHLNDTEARALTNREITLTARASDNNIFVTDVYGRIVLGSTKDPVEYIEEYYIDAYLPEKAVSGAYNHGRYTQMGTLDGLLPVRSYIAGKPVRIDGDLTGYVFATADADTMAEFLANLFSTFLLSAGLMLMVSSVISIVMTSRLTTPLRRLAEAAGKFGSGDFSARVPVEGDDELAAVAIQFNNMAQSLERTDTSRRSFMGNIAHELRTPMTSIKGFIDGMLDGTIPQDDYRHYLEIVSNEAGRLTRLVKNMLDITKLEAGEYQPNAAPYDIWESLTSAVFSAEQRLKEKKIRLAGFAPVRTIVNADQDLVHQVIYNILDNAIKFTPSEGEISFSVDSMKTKGMVTVSIRNTGKGIAPDSLEYVFDRFYKEDKSRGLNTTGSGLGLHICKVLIQLSGGQIWVESEEDEYCEFFFTLPAGEKPERKKYSKEIRASF</sequence>
<keyword evidence="8" id="KW-0547">Nucleotide-binding</keyword>
<evidence type="ECO:0000256" key="8">
    <source>
        <dbReference type="ARBA" id="ARBA00022741"/>
    </source>
</evidence>
<keyword evidence="10" id="KW-0067">ATP-binding</keyword>
<reference evidence="17" key="2">
    <citation type="submission" date="2021-04" db="EMBL/GenBank/DDBJ databases">
        <authorList>
            <person name="Gilroy R."/>
        </authorList>
    </citation>
    <scope>NUCLEOTIDE SEQUENCE</scope>
    <source>
        <strain evidence="17">5933</strain>
    </source>
</reference>
<dbReference type="EC" id="2.7.13.3" evidence="3"/>
<reference evidence="17" key="1">
    <citation type="journal article" date="2021" name="PeerJ">
        <title>Extensive microbial diversity within the chicken gut microbiome revealed by metagenomics and culture.</title>
        <authorList>
            <person name="Gilroy R."/>
            <person name="Ravi A."/>
            <person name="Getino M."/>
            <person name="Pursley I."/>
            <person name="Horton D.L."/>
            <person name="Alikhan N.F."/>
            <person name="Baker D."/>
            <person name="Gharbi K."/>
            <person name="Hall N."/>
            <person name="Watson M."/>
            <person name="Adriaenssens E.M."/>
            <person name="Foster-Nyarko E."/>
            <person name="Jarju S."/>
            <person name="Secka A."/>
            <person name="Antonio M."/>
            <person name="Oren A."/>
            <person name="Chaudhuri R.R."/>
            <person name="La Ragione R."/>
            <person name="Hildebrand F."/>
            <person name="Pallen M.J."/>
        </authorList>
    </citation>
    <scope>NUCLEOTIDE SEQUENCE</scope>
    <source>
        <strain evidence="17">5933</strain>
    </source>
</reference>
<keyword evidence="7 14" id="KW-0812">Transmembrane</keyword>
<dbReference type="FunFam" id="1.10.287.130:FF:000001">
    <property type="entry name" value="Two-component sensor histidine kinase"/>
    <property type="match status" value="1"/>
</dbReference>
<dbReference type="InterPro" id="IPR036097">
    <property type="entry name" value="HisK_dim/P_sf"/>
</dbReference>
<keyword evidence="11 14" id="KW-1133">Transmembrane helix</keyword>
<evidence type="ECO:0000256" key="4">
    <source>
        <dbReference type="ARBA" id="ARBA00022475"/>
    </source>
</evidence>
<dbReference type="PANTHER" id="PTHR45528">
    <property type="entry name" value="SENSOR HISTIDINE KINASE CPXA"/>
    <property type="match status" value="1"/>
</dbReference>
<evidence type="ECO:0000256" key="3">
    <source>
        <dbReference type="ARBA" id="ARBA00012438"/>
    </source>
</evidence>
<keyword evidence="5" id="KW-0597">Phosphoprotein</keyword>
<dbReference type="SUPFAM" id="SSF47384">
    <property type="entry name" value="Homodimeric domain of signal transducing histidine kinase"/>
    <property type="match status" value="1"/>
</dbReference>
<dbReference type="InterPro" id="IPR003660">
    <property type="entry name" value="HAMP_dom"/>
</dbReference>
<dbReference type="PRINTS" id="PR00344">
    <property type="entry name" value="BCTRLSENSOR"/>
</dbReference>
<evidence type="ECO:0000256" key="1">
    <source>
        <dbReference type="ARBA" id="ARBA00000085"/>
    </source>
</evidence>
<dbReference type="InterPro" id="IPR003594">
    <property type="entry name" value="HATPase_dom"/>
</dbReference>
<evidence type="ECO:0000313" key="18">
    <source>
        <dbReference type="Proteomes" id="UP000823918"/>
    </source>
</evidence>
<dbReference type="Pfam" id="PF02518">
    <property type="entry name" value="HATPase_c"/>
    <property type="match status" value="1"/>
</dbReference>